<dbReference type="AlphaFoldDB" id="A0AAV5V3H2"/>
<feature type="non-terminal residue" evidence="2">
    <location>
        <position position="83"/>
    </location>
</feature>
<evidence type="ECO:0000313" key="2">
    <source>
        <dbReference type="EMBL" id="GMT13638.1"/>
    </source>
</evidence>
<protein>
    <submittedName>
        <fullName evidence="2">Uncharacterized protein</fullName>
    </submittedName>
</protein>
<evidence type="ECO:0000256" key="1">
    <source>
        <dbReference type="SAM" id="MobiDB-lite"/>
    </source>
</evidence>
<feature type="non-terminal residue" evidence="2">
    <location>
        <position position="1"/>
    </location>
</feature>
<comment type="caution">
    <text evidence="2">The sequence shown here is derived from an EMBL/GenBank/DDBJ whole genome shotgun (WGS) entry which is preliminary data.</text>
</comment>
<dbReference type="Proteomes" id="UP001432322">
    <property type="component" value="Unassembled WGS sequence"/>
</dbReference>
<organism evidence="2 3">
    <name type="scientific">Pristionchus fissidentatus</name>
    <dbReference type="NCBI Taxonomy" id="1538716"/>
    <lineage>
        <taxon>Eukaryota</taxon>
        <taxon>Metazoa</taxon>
        <taxon>Ecdysozoa</taxon>
        <taxon>Nematoda</taxon>
        <taxon>Chromadorea</taxon>
        <taxon>Rhabditida</taxon>
        <taxon>Rhabditina</taxon>
        <taxon>Diplogasteromorpha</taxon>
        <taxon>Diplogasteroidea</taxon>
        <taxon>Neodiplogasteridae</taxon>
        <taxon>Pristionchus</taxon>
    </lineage>
</organism>
<name>A0AAV5V3H2_9BILA</name>
<proteinExistence type="predicted"/>
<dbReference type="EMBL" id="BTSY01000002">
    <property type="protein sequence ID" value="GMT13638.1"/>
    <property type="molecule type" value="Genomic_DNA"/>
</dbReference>
<evidence type="ECO:0000313" key="3">
    <source>
        <dbReference type="Proteomes" id="UP001432322"/>
    </source>
</evidence>
<reference evidence="2" key="1">
    <citation type="submission" date="2023-10" db="EMBL/GenBank/DDBJ databases">
        <title>Genome assembly of Pristionchus species.</title>
        <authorList>
            <person name="Yoshida K."/>
            <person name="Sommer R.J."/>
        </authorList>
    </citation>
    <scope>NUCLEOTIDE SEQUENCE</scope>
    <source>
        <strain evidence="2">RS5133</strain>
    </source>
</reference>
<gene>
    <name evidence="2" type="ORF">PFISCL1PPCAC_4935</name>
</gene>
<keyword evidence="3" id="KW-1185">Reference proteome</keyword>
<feature type="region of interest" description="Disordered" evidence="1">
    <location>
        <begin position="63"/>
        <end position="83"/>
    </location>
</feature>
<accession>A0AAV5V3H2</accession>
<sequence>ACQLDVKAETSCASACESIGSPISESQNNDQRTCLCVNMQPNIDTVMESHYKKLIAKIKGQADPSSAPYYTYQNNPPHKIHLA</sequence>